<dbReference type="AlphaFoldDB" id="A0A813JCS2"/>
<evidence type="ECO:0000313" key="4">
    <source>
        <dbReference type="Proteomes" id="UP000626109"/>
    </source>
</evidence>
<keyword evidence="2" id="KW-1133">Transmembrane helix</keyword>
<comment type="caution">
    <text evidence="3">The sequence shown here is derived from an EMBL/GenBank/DDBJ whole genome shotgun (WGS) entry which is preliminary data.</text>
</comment>
<dbReference type="Proteomes" id="UP000626109">
    <property type="component" value="Unassembled WGS sequence"/>
</dbReference>
<evidence type="ECO:0000313" key="3">
    <source>
        <dbReference type="EMBL" id="CAE8674658.1"/>
    </source>
</evidence>
<evidence type="ECO:0000256" key="2">
    <source>
        <dbReference type="SAM" id="Phobius"/>
    </source>
</evidence>
<dbReference type="InterPro" id="IPR007788">
    <property type="entry name" value="QCT"/>
</dbReference>
<dbReference type="GO" id="GO:0016603">
    <property type="term" value="F:glutaminyl-peptide cyclotransferase activity"/>
    <property type="evidence" value="ECO:0007669"/>
    <property type="project" value="InterPro"/>
</dbReference>
<feature type="transmembrane region" description="Helical" evidence="2">
    <location>
        <begin position="41"/>
        <end position="63"/>
    </location>
</feature>
<protein>
    <submittedName>
        <fullName evidence="3">Uncharacterized protein</fullName>
    </submittedName>
</protein>
<dbReference type="PANTHER" id="PTHR31270">
    <property type="entry name" value="GLUTAMINYL-PEPTIDE CYCLOTRANSFERASE"/>
    <property type="match status" value="1"/>
</dbReference>
<organism evidence="3 4">
    <name type="scientific">Polarella glacialis</name>
    <name type="common">Dinoflagellate</name>
    <dbReference type="NCBI Taxonomy" id="89957"/>
    <lineage>
        <taxon>Eukaryota</taxon>
        <taxon>Sar</taxon>
        <taxon>Alveolata</taxon>
        <taxon>Dinophyceae</taxon>
        <taxon>Suessiales</taxon>
        <taxon>Suessiaceae</taxon>
        <taxon>Polarella</taxon>
    </lineage>
</organism>
<sequence>MAPGASAPKARSRGGPGRTSAASASDRRDAEAQPPPTGRRWVLAAGGALVAAAAAAAAGAAPLPGRPVLREGLEPQVYSYRIVRTYDHDPEAFTQGLLWINGSLYESTGLYGKSGVREIRLTDDGRAEVVRQSRLGPKDFGEGLVHSGGQLLQLLWHQGEGVRYNIQAGESGKLERVKKRFRTPLS</sequence>
<keyword evidence="2" id="KW-0472">Membrane</keyword>
<reference evidence="3" key="1">
    <citation type="submission" date="2021-02" db="EMBL/GenBank/DDBJ databases">
        <authorList>
            <person name="Dougan E. K."/>
            <person name="Rhodes N."/>
            <person name="Thang M."/>
            <person name="Chan C."/>
        </authorList>
    </citation>
    <scope>NUCLEOTIDE SEQUENCE</scope>
</reference>
<name>A0A813JCS2_POLGL</name>
<accession>A0A813JCS2</accession>
<dbReference type="EMBL" id="CAJNNW010024878">
    <property type="protein sequence ID" value="CAE8674658.1"/>
    <property type="molecule type" value="Genomic_DNA"/>
</dbReference>
<proteinExistence type="predicted"/>
<feature type="region of interest" description="Disordered" evidence="1">
    <location>
        <begin position="1"/>
        <end position="39"/>
    </location>
</feature>
<evidence type="ECO:0000256" key="1">
    <source>
        <dbReference type="SAM" id="MobiDB-lite"/>
    </source>
</evidence>
<dbReference type="Pfam" id="PF05096">
    <property type="entry name" value="Glu_cyclase_2"/>
    <property type="match status" value="1"/>
</dbReference>
<keyword evidence="2" id="KW-0812">Transmembrane</keyword>
<gene>
    <name evidence="3" type="ORF">PGLA2088_LOCUS19042</name>
</gene>
<feature type="non-terminal residue" evidence="3">
    <location>
        <position position="186"/>
    </location>
</feature>
<dbReference type="PANTHER" id="PTHR31270:SF1">
    <property type="entry name" value="GLUTAMINYL-PEPTIDE CYCLOTRANSFERASE"/>
    <property type="match status" value="1"/>
</dbReference>